<name>A0A5C4M5X1_9PSEU</name>
<sequence>MDTNAKPGPRAADVAEARRLFDAAEQNGLAPLPDLLATELCVLGAPAHSLFDEAIVRAWAELPEAAREELVVNALNGLHQRRLLDPPADPDDPTLRMHAPLATIVTGRAHPSFLAVCTAECASQDAPRMYGVAEQGRGIRVVLVERPSTNRLNPHTGDVEELAPEEDGNLNQIYQYLLVSPGEAVRALGAWLHSDAEYRVEFFHNPEVGKFRRDTIRGREILSLDDGAVMTKMRNLIESGVTT</sequence>
<accession>A0A5C4M5X1</accession>
<reference evidence="1 2" key="1">
    <citation type="submission" date="2019-06" db="EMBL/GenBank/DDBJ databases">
        <title>Amycolatopsis alkalitolerans sp. nov., isolated from Gastrodia elata Blume.</title>
        <authorList>
            <person name="Narsing Rao M.P."/>
            <person name="Li W.J."/>
        </authorList>
    </citation>
    <scope>NUCLEOTIDE SEQUENCE [LARGE SCALE GENOMIC DNA]</scope>
    <source>
        <strain evidence="1 2">SYSUP0005</strain>
    </source>
</reference>
<dbReference type="OrthoDB" id="9954389at2"/>
<organism evidence="1 2">
    <name type="scientific">Amycolatopsis alkalitolerans</name>
    <dbReference type="NCBI Taxonomy" id="2547244"/>
    <lineage>
        <taxon>Bacteria</taxon>
        <taxon>Bacillati</taxon>
        <taxon>Actinomycetota</taxon>
        <taxon>Actinomycetes</taxon>
        <taxon>Pseudonocardiales</taxon>
        <taxon>Pseudonocardiaceae</taxon>
        <taxon>Amycolatopsis</taxon>
    </lineage>
</organism>
<dbReference type="Proteomes" id="UP000305546">
    <property type="component" value="Unassembled WGS sequence"/>
</dbReference>
<dbReference type="AlphaFoldDB" id="A0A5C4M5X1"/>
<evidence type="ECO:0008006" key="3">
    <source>
        <dbReference type="Google" id="ProtNLM"/>
    </source>
</evidence>
<evidence type="ECO:0000313" key="1">
    <source>
        <dbReference type="EMBL" id="TNC26031.1"/>
    </source>
</evidence>
<dbReference type="RefSeq" id="WP_139096897.1">
    <property type="nucleotide sequence ID" value="NZ_VDFW01000009.1"/>
</dbReference>
<keyword evidence="2" id="KW-1185">Reference proteome</keyword>
<comment type="caution">
    <text evidence="1">The sequence shown here is derived from an EMBL/GenBank/DDBJ whole genome shotgun (WGS) entry which is preliminary data.</text>
</comment>
<protein>
    <recommendedName>
        <fullName evidence="3">ESX secretion-associated protein EspG</fullName>
    </recommendedName>
</protein>
<proteinExistence type="predicted"/>
<evidence type="ECO:0000313" key="2">
    <source>
        <dbReference type="Proteomes" id="UP000305546"/>
    </source>
</evidence>
<gene>
    <name evidence="1" type="ORF">FG385_12685</name>
</gene>
<dbReference type="EMBL" id="VDFW01000009">
    <property type="protein sequence ID" value="TNC26031.1"/>
    <property type="molecule type" value="Genomic_DNA"/>
</dbReference>